<dbReference type="AlphaFoldDB" id="A0A1H3TNA3"/>
<accession>A0A1H3TNA3</accession>
<evidence type="ECO:0000313" key="2">
    <source>
        <dbReference type="Proteomes" id="UP000199529"/>
    </source>
</evidence>
<organism evidence="1 2">
    <name type="scientific">Saccharopolyspora shandongensis</name>
    <dbReference type="NCBI Taxonomy" id="418495"/>
    <lineage>
        <taxon>Bacteria</taxon>
        <taxon>Bacillati</taxon>
        <taxon>Actinomycetota</taxon>
        <taxon>Actinomycetes</taxon>
        <taxon>Pseudonocardiales</taxon>
        <taxon>Pseudonocardiaceae</taxon>
        <taxon>Saccharopolyspora</taxon>
    </lineage>
</organism>
<dbReference type="EMBL" id="FNOK01000088">
    <property type="protein sequence ID" value="SDZ51773.1"/>
    <property type="molecule type" value="Genomic_DNA"/>
</dbReference>
<proteinExistence type="predicted"/>
<dbReference type="Proteomes" id="UP000199529">
    <property type="component" value="Unassembled WGS sequence"/>
</dbReference>
<evidence type="ECO:0000313" key="1">
    <source>
        <dbReference type="EMBL" id="SDZ51773.1"/>
    </source>
</evidence>
<dbReference type="RefSeq" id="WP_093278283.1">
    <property type="nucleotide sequence ID" value="NZ_FNOK01000088.1"/>
</dbReference>
<protein>
    <submittedName>
        <fullName evidence="1">Uncharacterized protein</fullName>
    </submittedName>
</protein>
<dbReference type="STRING" id="418495.SAMN05216215_10885"/>
<sequence length="326" mass="35141">MLRTREARWSPSGAEQLPGTLAEVWDLLLASQPVPRSRLSELLAPIALAEGKPGMPQEVWQAAASNLLGEHVPARQLEDAAALAGELIERTAVPTASGEVTCWCIRHEALGRAAAVSLGSDTRLRVLSTIASFVPSGSLEATRTAAERYALGAGPGHAAGSFAVDNWIADPRRVLLSQQRNLEDAVRGAGHADTDAADRRRRVVLEASRTFRDHPERSLAEHAARLQWSATVCGDEVLCQWLDECGLALPWRTLWASWRPLGELDTDRIDPRWPGPVALAGGRLVDGEEQVCLRNWVGRGASRKFSDERSAISAAMARTTSTGASA</sequence>
<dbReference type="OrthoDB" id="4174880at2"/>
<name>A0A1H3TNA3_9PSEU</name>
<gene>
    <name evidence="1" type="ORF">SAMN05216215_10885</name>
</gene>
<reference evidence="2" key="1">
    <citation type="submission" date="2016-10" db="EMBL/GenBank/DDBJ databases">
        <authorList>
            <person name="Varghese N."/>
            <person name="Submissions S."/>
        </authorList>
    </citation>
    <scope>NUCLEOTIDE SEQUENCE [LARGE SCALE GENOMIC DNA]</scope>
    <source>
        <strain evidence="2">CGMCC 4.3530</strain>
    </source>
</reference>
<keyword evidence="2" id="KW-1185">Reference proteome</keyword>